<feature type="region of interest" description="Disordered" evidence="1">
    <location>
        <begin position="19"/>
        <end position="80"/>
    </location>
</feature>
<proteinExistence type="predicted"/>
<evidence type="ECO:0000313" key="2">
    <source>
        <dbReference type="EMBL" id="TNN88934.1"/>
    </source>
</evidence>
<comment type="caution">
    <text evidence="2">The sequence shown here is derived from an EMBL/GenBank/DDBJ whole genome shotgun (WGS) entry which is preliminary data.</text>
</comment>
<dbReference type="EMBL" id="SRLO01000003">
    <property type="protein sequence ID" value="TNN88934.1"/>
    <property type="molecule type" value="Genomic_DNA"/>
</dbReference>
<dbReference type="Proteomes" id="UP000314294">
    <property type="component" value="Unassembled WGS sequence"/>
</dbReference>
<accession>A0A4Z2JGR0</accession>
<evidence type="ECO:0000256" key="1">
    <source>
        <dbReference type="SAM" id="MobiDB-lite"/>
    </source>
</evidence>
<sequence>MEERDGQHIALVVVKAQLPGAQSRDSRANQASHCISMVPETTRDSVGRGEDYWRNEGREKRSSQATHSHPCSSRSRGLQTELEEHVGPSCVSDKQCPGQPAQSSCQPCANIGAVWTNTPPVQGGRVHRTSQGKTSCKSDPNQMPYPTKTVESGNMEQTAHPRGEFRVRAVWVEALVLHVLFVSGSRWPKDPEDIRNGMTEDFMTEPVPGRMKYTSQFHWAQQDHKQLIKPKYSKRDGIRSKDITFICLGDKDAFGGWWGSEFGSCYLALLELT</sequence>
<feature type="region of interest" description="Disordered" evidence="1">
    <location>
        <begin position="119"/>
        <end position="155"/>
    </location>
</feature>
<reference evidence="2 3" key="1">
    <citation type="submission" date="2019-03" db="EMBL/GenBank/DDBJ databases">
        <title>First draft genome of Liparis tanakae, snailfish: a comprehensive survey of snailfish specific genes.</title>
        <authorList>
            <person name="Kim W."/>
            <person name="Song I."/>
            <person name="Jeong J.-H."/>
            <person name="Kim D."/>
            <person name="Kim S."/>
            <person name="Ryu S."/>
            <person name="Song J.Y."/>
            <person name="Lee S.K."/>
        </authorList>
    </citation>
    <scope>NUCLEOTIDE SEQUENCE [LARGE SCALE GENOMIC DNA]</scope>
    <source>
        <tissue evidence="2">Muscle</tissue>
    </source>
</reference>
<feature type="compositionally biased region" description="Basic and acidic residues" evidence="1">
    <location>
        <begin position="41"/>
        <end position="62"/>
    </location>
</feature>
<feature type="compositionally biased region" description="Polar residues" evidence="1">
    <location>
        <begin position="63"/>
        <end position="78"/>
    </location>
</feature>
<protein>
    <submittedName>
        <fullName evidence="2">Uncharacterized protein</fullName>
    </submittedName>
</protein>
<feature type="compositionally biased region" description="Polar residues" evidence="1">
    <location>
        <begin position="131"/>
        <end position="141"/>
    </location>
</feature>
<keyword evidence="3" id="KW-1185">Reference proteome</keyword>
<organism evidence="2 3">
    <name type="scientific">Liparis tanakae</name>
    <name type="common">Tanaka's snailfish</name>
    <dbReference type="NCBI Taxonomy" id="230148"/>
    <lineage>
        <taxon>Eukaryota</taxon>
        <taxon>Metazoa</taxon>
        <taxon>Chordata</taxon>
        <taxon>Craniata</taxon>
        <taxon>Vertebrata</taxon>
        <taxon>Euteleostomi</taxon>
        <taxon>Actinopterygii</taxon>
        <taxon>Neopterygii</taxon>
        <taxon>Teleostei</taxon>
        <taxon>Neoteleostei</taxon>
        <taxon>Acanthomorphata</taxon>
        <taxon>Eupercaria</taxon>
        <taxon>Perciformes</taxon>
        <taxon>Cottioidei</taxon>
        <taxon>Cottales</taxon>
        <taxon>Liparidae</taxon>
        <taxon>Liparis</taxon>
    </lineage>
</organism>
<name>A0A4Z2JGR0_9TELE</name>
<evidence type="ECO:0000313" key="3">
    <source>
        <dbReference type="Proteomes" id="UP000314294"/>
    </source>
</evidence>
<gene>
    <name evidence="2" type="ORF">EYF80_000812</name>
</gene>
<dbReference type="AlphaFoldDB" id="A0A4Z2JGR0"/>